<proteinExistence type="predicted"/>
<evidence type="ECO:0000313" key="2">
    <source>
        <dbReference type="Proteomes" id="UP000032746"/>
    </source>
</evidence>
<dbReference type="EMBL" id="CP008706">
    <property type="protein sequence ID" value="AKA31178.1"/>
    <property type="molecule type" value="Genomic_DNA"/>
</dbReference>
<evidence type="ECO:0000313" key="1">
    <source>
        <dbReference type="EMBL" id="AKA31178.1"/>
    </source>
</evidence>
<gene>
    <name evidence="1" type="ORF">ABUW_1434</name>
</gene>
<dbReference type="RefSeq" id="WP_001221133.1">
    <property type="nucleotide sequence ID" value="NZ_CP070362.2"/>
</dbReference>
<sequence>MRILGFIAYWALAITQFLGIYTYFGNVLDWNGFISVIIALILGGIPVLGTIFGVLGATQGWGWGLIPALCLYLWPFIIFGTVYLFSSRK</sequence>
<accession>A0A0D5YGZ7</accession>
<dbReference type="Proteomes" id="UP000032746">
    <property type="component" value="Chromosome"/>
</dbReference>
<dbReference type="PATRIC" id="fig|470.1345.peg.1393"/>
<protein>
    <submittedName>
        <fullName evidence="1">Uncharacterized protein</fullName>
    </submittedName>
</protein>
<reference evidence="2" key="2">
    <citation type="submission" date="2015-03" db="EMBL/GenBank/DDBJ databases">
        <authorList>
            <person name="Gallagher L.A."/>
            <person name="Hayden H.S."/>
            <person name="Weiss E.J."/>
            <person name="Hager K.R."/>
            <person name="Ramage E."/>
            <person name="Radey M.R."/>
            <person name="Bydalek R."/>
            <person name="Manoil C."/>
            <person name="Miller S.I."/>
            <person name="Brittnacher M.J."/>
        </authorList>
    </citation>
    <scope>NUCLEOTIDE SEQUENCE [LARGE SCALE GENOMIC DNA]</scope>
    <source>
        <strain evidence="2">AB5075-UW</strain>
    </source>
</reference>
<reference evidence="1 2" key="1">
    <citation type="journal article" date="2015" name="J. Bacteriol.">
        <title>Resources for Genetic and Genomic Analysis of Emerging Pathogen Acinetobacter baumannii.</title>
        <authorList>
            <person name="Gallagher L.A."/>
            <person name="Ramage E."/>
            <person name="Weiss E.J."/>
            <person name="Radey M."/>
            <person name="Hayden H.S."/>
            <person name="Held K.G."/>
            <person name="Huse H.K."/>
            <person name="Zurawski D.V."/>
            <person name="Brittnacher M.J."/>
            <person name="Manoil C."/>
        </authorList>
    </citation>
    <scope>NUCLEOTIDE SEQUENCE [LARGE SCALE GENOMIC DNA]</scope>
    <source>
        <strain evidence="1 2">AB5075-UW</strain>
    </source>
</reference>
<name>A0A0D5YGZ7_ACIBA</name>
<organism evidence="1 2">
    <name type="scientific">Acinetobacter baumannii</name>
    <dbReference type="NCBI Taxonomy" id="470"/>
    <lineage>
        <taxon>Bacteria</taxon>
        <taxon>Pseudomonadati</taxon>
        <taxon>Pseudomonadota</taxon>
        <taxon>Gammaproteobacteria</taxon>
        <taxon>Moraxellales</taxon>
        <taxon>Moraxellaceae</taxon>
        <taxon>Acinetobacter</taxon>
        <taxon>Acinetobacter calcoaceticus/baumannii complex</taxon>
    </lineage>
</organism>
<dbReference type="AlphaFoldDB" id="A0A0D5YGZ7"/>